<protein>
    <submittedName>
        <fullName evidence="5">Ubiquitin-protein ligase</fullName>
    </submittedName>
</protein>
<keyword evidence="2" id="KW-0863">Zinc-finger</keyword>
<evidence type="ECO:0000313" key="5">
    <source>
        <dbReference type="EMBL" id="GAA0153730.1"/>
    </source>
</evidence>
<keyword evidence="6" id="KW-1185">Reference proteome</keyword>
<keyword evidence="1" id="KW-0479">Metal-binding</keyword>
<dbReference type="Proteomes" id="UP001454036">
    <property type="component" value="Unassembled WGS sequence"/>
</dbReference>
<proteinExistence type="predicted"/>
<dbReference type="InterPro" id="IPR013083">
    <property type="entry name" value="Znf_RING/FYVE/PHD"/>
</dbReference>
<dbReference type="GO" id="GO:0016567">
    <property type="term" value="P:protein ubiquitination"/>
    <property type="evidence" value="ECO:0007669"/>
    <property type="project" value="TreeGrafter"/>
</dbReference>
<dbReference type="Pfam" id="PF12906">
    <property type="entry name" value="RINGv"/>
    <property type="match status" value="1"/>
</dbReference>
<evidence type="ECO:0000256" key="1">
    <source>
        <dbReference type="ARBA" id="ARBA00022723"/>
    </source>
</evidence>
<feature type="domain" description="RING-CH-type" evidence="4">
    <location>
        <begin position="11"/>
        <end position="73"/>
    </location>
</feature>
<sequence length="102" mass="11686">MGEVVLYVDDSYYSETYLCRICHEEELESSSSLEAPCACSGTVKYAHRDCIQRWCNEKGNTVCELCLQNFEPDYTAPTKKKALLDTTVTIRYLIPFILTMIL</sequence>
<dbReference type="AlphaFoldDB" id="A0AAV3PPU4"/>
<dbReference type="FunFam" id="3.30.40.10:FF:000318">
    <property type="entry name" value="E3 ubiquitin-protein ligase MARCH4"/>
    <property type="match status" value="1"/>
</dbReference>
<comment type="caution">
    <text evidence="5">The sequence shown here is derived from an EMBL/GenBank/DDBJ whole genome shotgun (WGS) entry which is preliminary data.</text>
</comment>
<dbReference type="InterPro" id="IPR033275">
    <property type="entry name" value="MARCH-like"/>
</dbReference>
<keyword evidence="3" id="KW-0862">Zinc</keyword>
<dbReference type="SMART" id="SM00744">
    <property type="entry name" value="RINGv"/>
    <property type="match status" value="1"/>
</dbReference>
<dbReference type="SUPFAM" id="SSF57850">
    <property type="entry name" value="RING/U-box"/>
    <property type="match status" value="1"/>
</dbReference>
<evidence type="ECO:0000259" key="4">
    <source>
        <dbReference type="PROSITE" id="PS51292"/>
    </source>
</evidence>
<keyword evidence="5" id="KW-0436">Ligase</keyword>
<gene>
    <name evidence="5" type="ORF">LIER_37726</name>
</gene>
<dbReference type="GO" id="GO:0008270">
    <property type="term" value="F:zinc ion binding"/>
    <property type="evidence" value="ECO:0007669"/>
    <property type="project" value="UniProtKB-KW"/>
</dbReference>
<name>A0AAV3PPU4_LITER</name>
<dbReference type="GO" id="GO:0016874">
    <property type="term" value="F:ligase activity"/>
    <property type="evidence" value="ECO:0007669"/>
    <property type="project" value="UniProtKB-KW"/>
</dbReference>
<dbReference type="PANTHER" id="PTHR23012:SF180">
    <property type="entry name" value="RING_FYVE_PHD ZINC FINGER SUPERFAMILY PROTEIN"/>
    <property type="match status" value="1"/>
</dbReference>
<reference evidence="5 6" key="1">
    <citation type="submission" date="2024-01" db="EMBL/GenBank/DDBJ databases">
        <title>The complete chloroplast genome sequence of Lithospermum erythrorhizon: insights into the phylogenetic relationship among Boraginaceae species and the maternal lineages of purple gromwells.</title>
        <authorList>
            <person name="Okada T."/>
            <person name="Watanabe K."/>
        </authorList>
    </citation>
    <scope>NUCLEOTIDE SEQUENCE [LARGE SCALE GENOMIC DNA]</scope>
</reference>
<evidence type="ECO:0000313" key="6">
    <source>
        <dbReference type="Proteomes" id="UP001454036"/>
    </source>
</evidence>
<evidence type="ECO:0000256" key="2">
    <source>
        <dbReference type="ARBA" id="ARBA00022771"/>
    </source>
</evidence>
<dbReference type="EMBL" id="BAABME010018414">
    <property type="protein sequence ID" value="GAA0153730.1"/>
    <property type="molecule type" value="Genomic_DNA"/>
</dbReference>
<organism evidence="5 6">
    <name type="scientific">Lithospermum erythrorhizon</name>
    <name type="common">Purple gromwell</name>
    <name type="synonym">Lithospermum officinale var. erythrorhizon</name>
    <dbReference type="NCBI Taxonomy" id="34254"/>
    <lineage>
        <taxon>Eukaryota</taxon>
        <taxon>Viridiplantae</taxon>
        <taxon>Streptophyta</taxon>
        <taxon>Embryophyta</taxon>
        <taxon>Tracheophyta</taxon>
        <taxon>Spermatophyta</taxon>
        <taxon>Magnoliopsida</taxon>
        <taxon>eudicotyledons</taxon>
        <taxon>Gunneridae</taxon>
        <taxon>Pentapetalae</taxon>
        <taxon>asterids</taxon>
        <taxon>lamiids</taxon>
        <taxon>Boraginales</taxon>
        <taxon>Boraginaceae</taxon>
        <taxon>Boraginoideae</taxon>
        <taxon>Lithospermeae</taxon>
        <taxon>Lithospermum</taxon>
    </lineage>
</organism>
<dbReference type="PANTHER" id="PTHR23012">
    <property type="entry name" value="RING/FYVE/PHD ZINC FINGER DOMAIN-CONTAINING"/>
    <property type="match status" value="1"/>
</dbReference>
<evidence type="ECO:0000256" key="3">
    <source>
        <dbReference type="ARBA" id="ARBA00022833"/>
    </source>
</evidence>
<dbReference type="GO" id="GO:0016020">
    <property type="term" value="C:membrane"/>
    <property type="evidence" value="ECO:0007669"/>
    <property type="project" value="TreeGrafter"/>
</dbReference>
<dbReference type="GO" id="GO:0004842">
    <property type="term" value="F:ubiquitin-protein transferase activity"/>
    <property type="evidence" value="ECO:0007669"/>
    <property type="project" value="TreeGrafter"/>
</dbReference>
<dbReference type="PROSITE" id="PS51292">
    <property type="entry name" value="ZF_RING_CH"/>
    <property type="match status" value="1"/>
</dbReference>
<dbReference type="InterPro" id="IPR011016">
    <property type="entry name" value="Znf_RING-CH"/>
</dbReference>
<accession>A0AAV3PPU4</accession>
<dbReference type="Gene3D" id="3.30.40.10">
    <property type="entry name" value="Zinc/RING finger domain, C3HC4 (zinc finger)"/>
    <property type="match status" value="1"/>
</dbReference>